<keyword evidence="6" id="KW-0648">Protein biosynthesis</keyword>
<proteinExistence type="inferred from homology"/>
<evidence type="ECO:0000256" key="7">
    <source>
        <dbReference type="ARBA" id="ARBA00023146"/>
    </source>
</evidence>
<dbReference type="Proteomes" id="UP000001396">
    <property type="component" value="Unassembled WGS sequence"/>
</dbReference>
<dbReference type="InterPro" id="IPR045864">
    <property type="entry name" value="aa-tRNA-synth_II/BPL/LPL"/>
</dbReference>
<dbReference type="Pfam" id="PF00152">
    <property type="entry name" value="tRNA-synt_2"/>
    <property type="match status" value="1"/>
</dbReference>
<dbReference type="CDD" id="cd00776">
    <property type="entry name" value="AsxRS_core"/>
    <property type="match status" value="1"/>
</dbReference>
<dbReference type="GO" id="GO:0006421">
    <property type="term" value="P:asparaginyl-tRNA aminoacylation"/>
    <property type="evidence" value="ECO:0007669"/>
    <property type="project" value="InterPro"/>
</dbReference>
<dbReference type="SUPFAM" id="SSF50249">
    <property type="entry name" value="Nucleic acid-binding proteins"/>
    <property type="match status" value="1"/>
</dbReference>
<accession>D3AYA4</accession>
<dbReference type="OMA" id="PRFPGQC"/>
<comment type="similarity">
    <text evidence="1">Belongs to the class-II aminoacyl-tRNA synthetase family.</text>
</comment>
<dbReference type="InterPro" id="IPR004364">
    <property type="entry name" value="Aa-tRNA-synt_II"/>
</dbReference>
<dbReference type="GO" id="GO:0005524">
    <property type="term" value="F:ATP binding"/>
    <property type="evidence" value="ECO:0007669"/>
    <property type="project" value="UniProtKB-KW"/>
</dbReference>
<evidence type="ECO:0000256" key="1">
    <source>
        <dbReference type="ARBA" id="ARBA00008226"/>
    </source>
</evidence>
<sequence>MILLITNLQNKTQATSDYPSFNKMLKNIIKYNSSSSAASSILQSSLYRSNNSCIGLLTPKRYYQWPQTIKEIKSANEEKSSIKTRGWVKSFRAQKTIGFVELSDGSTVQGLQVIGDPAQLTGITNGCCVEVSGSLTRSPGKSQQLELKLDQPARVIGASPEDYPLQPKHHSFEFLREIAHIRPRSNTLGSMIRVRNQASNLINQYFQERQFQLVHTPIITASDCEGGGEQFQVTVPSNQQQQQQQKQQQQQQSSHFFGEPAFLTVSGQLEAEIFASSHGRVYTFGPTFRAEKSNTTRHLSEFWMVEPEMAFINLNDNLSIAEDFIKYTVKNILEKCPEELEFFNKRIDTKLFERLNCTLNNEFIRLPYTDAVKILNNSFSSKIKWGDDLQREDEKNLITHFNGVPVFVIDWPKQIKPFYTRENDDQTTVSNMDLLVPEVGELIGGSIREERYEKLVQRIKELKMDENSYSWYLDLRKYGSAPHGGFGLGFERFLQYVTGLQNIRDVIPIPRHQNYCKF</sequence>
<keyword evidence="10" id="KW-1185">Reference proteome</keyword>
<dbReference type="RefSeq" id="XP_020438037.1">
    <property type="nucleotide sequence ID" value="XM_020572179.1"/>
</dbReference>
<evidence type="ECO:0000256" key="6">
    <source>
        <dbReference type="ARBA" id="ARBA00022917"/>
    </source>
</evidence>
<feature type="domain" description="Aminoacyl-transfer RNA synthetases class-II family profile" evidence="8">
    <location>
        <begin position="192"/>
        <end position="508"/>
    </location>
</feature>
<dbReference type="FunFam" id="3.30.930.10:FF:000016">
    <property type="entry name" value="Asparagine--tRNA ligase"/>
    <property type="match status" value="1"/>
</dbReference>
<reference evidence="9 10" key="1">
    <citation type="journal article" date="2011" name="Genome Res.">
        <title>Phylogeny-wide analysis of social amoeba genomes highlights ancient origins for complex intercellular communication.</title>
        <authorList>
            <person name="Heidel A.J."/>
            <person name="Lawal H.M."/>
            <person name="Felder M."/>
            <person name="Schilde C."/>
            <person name="Helps N.R."/>
            <person name="Tunggal B."/>
            <person name="Rivero F."/>
            <person name="John U."/>
            <person name="Schleicher M."/>
            <person name="Eichinger L."/>
            <person name="Platzer M."/>
            <person name="Noegel A.A."/>
            <person name="Schaap P."/>
            <person name="Gloeckner G."/>
        </authorList>
    </citation>
    <scope>NUCLEOTIDE SEQUENCE [LARGE SCALE GENOMIC DNA]</scope>
    <source>
        <strain evidence="10">ATCC 26659 / Pp 5 / PN500</strain>
    </source>
</reference>
<organism evidence="9 10">
    <name type="scientific">Heterostelium pallidum (strain ATCC 26659 / Pp 5 / PN500)</name>
    <name type="common">Cellular slime mold</name>
    <name type="synonym">Polysphondylium pallidum</name>
    <dbReference type="NCBI Taxonomy" id="670386"/>
    <lineage>
        <taxon>Eukaryota</taxon>
        <taxon>Amoebozoa</taxon>
        <taxon>Evosea</taxon>
        <taxon>Eumycetozoa</taxon>
        <taxon>Dictyostelia</taxon>
        <taxon>Acytosteliales</taxon>
        <taxon>Acytosteliaceae</taxon>
        <taxon>Heterostelium</taxon>
    </lineage>
</organism>
<dbReference type="InterPro" id="IPR004365">
    <property type="entry name" value="NA-bd_OB_tRNA"/>
</dbReference>
<dbReference type="EMBL" id="ADBJ01000004">
    <property type="protein sequence ID" value="EFA85931.1"/>
    <property type="molecule type" value="Genomic_DNA"/>
</dbReference>
<evidence type="ECO:0000256" key="5">
    <source>
        <dbReference type="ARBA" id="ARBA00022840"/>
    </source>
</evidence>
<dbReference type="HAMAP" id="MF_00534">
    <property type="entry name" value="Asn_tRNA_synth"/>
    <property type="match status" value="1"/>
</dbReference>
<dbReference type="Pfam" id="PF01336">
    <property type="entry name" value="tRNA_anti-codon"/>
    <property type="match status" value="1"/>
</dbReference>
<evidence type="ECO:0000313" key="10">
    <source>
        <dbReference type="Proteomes" id="UP000001396"/>
    </source>
</evidence>
<dbReference type="PRINTS" id="PR01042">
    <property type="entry name" value="TRNASYNTHASP"/>
</dbReference>
<keyword evidence="5" id="KW-0067">ATP-binding</keyword>
<dbReference type="PANTHER" id="PTHR22594">
    <property type="entry name" value="ASPARTYL/LYSYL-TRNA SYNTHETASE"/>
    <property type="match status" value="1"/>
</dbReference>
<dbReference type="InParanoid" id="D3AYA4"/>
<gene>
    <name evidence="9" type="primary">asnS2</name>
    <name evidence="9" type="ORF">PPL_01164</name>
</gene>
<evidence type="ECO:0000256" key="2">
    <source>
        <dbReference type="ARBA" id="ARBA00012816"/>
    </source>
</evidence>
<dbReference type="InterPro" id="IPR002312">
    <property type="entry name" value="Asp/Asn-tRNA-synth_IIb"/>
</dbReference>
<name>D3AYA4_HETP5</name>
<dbReference type="PROSITE" id="PS50862">
    <property type="entry name" value="AA_TRNA_LIGASE_II"/>
    <property type="match status" value="1"/>
</dbReference>
<dbReference type="Gene3D" id="2.40.50.140">
    <property type="entry name" value="Nucleic acid-binding proteins"/>
    <property type="match status" value="1"/>
</dbReference>
<dbReference type="PANTHER" id="PTHR22594:SF34">
    <property type="entry name" value="ASPARAGINE--TRNA LIGASE, MITOCHONDRIAL-RELATED"/>
    <property type="match status" value="1"/>
</dbReference>
<dbReference type="InterPro" id="IPR012340">
    <property type="entry name" value="NA-bd_OB-fold"/>
</dbReference>
<dbReference type="AlphaFoldDB" id="D3AYA4"/>
<dbReference type="GeneID" id="31356694"/>
<dbReference type="Gene3D" id="3.30.930.10">
    <property type="entry name" value="Bira Bifunctional Protein, Domain 2"/>
    <property type="match status" value="1"/>
</dbReference>
<dbReference type="FunCoup" id="D3AYA4">
    <property type="interactions" value="422"/>
</dbReference>
<keyword evidence="7" id="KW-0030">Aminoacyl-tRNA synthetase</keyword>
<dbReference type="CDD" id="cd04318">
    <property type="entry name" value="EcAsnRS_like_N"/>
    <property type="match status" value="1"/>
</dbReference>
<dbReference type="EC" id="6.1.1.22" evidence="2"/>
<evidence type="ECO:0000256" key="3">
    <source>
        <dbReference type="ARBA" id="ARBA00022598"/>
    </source>
</evidence>
<dbReference type="NCBIfam" id="TIGR00457">
    <property type="entry name" value="asnS"/>
    <property type="match status" value="1"/>
</dbReference>
<comment type="caution">
    <text evidence="9">The sequence shown here is derived from an EMBL/GenBank/DDBJ whole genome shotgun (WGS) entry which is preliminary data.</text>
</comment>
<dbReference type="NCBIfam" id="NF003037">
    <property type="entry name" value="PRK03932.1"/>
    <property type="match status" value="1"/>
</dbReference>
<dbReference type="GO" id="GO:0005739">
    <property type="term" value="C:mitochondrion"/>
    <property type="evidence" value="ECO:0007669"/>
    <property type="project" value="TreeGrafter"/>
</dbReference>
<dbReference type="GO" id="GO:0004816">
    <property type="term" value="F:asparagine-tRNA ligase activity"/>
    <property type="evidence" value="ECO:0007669"/>
    <property type="project" value="UniProtKB-EC"/>
</dbReference>
<protein>
    <recommendedName>
        <fullName evidence="2">asparagine--tRNA ligase</fullName>
        <ecNumber evidence="2">6.1.1.22</ecNumber>
    </recommendedName>
</protein>
<evidence type="ECO:0000256" key="4">
    <source>
        <dbReference type="ARBA" id="ARBA00022741"/>
    </source>
</evidence>
<evidence type="ECO:0000259" key="8">
    <source>
        <dbReference type="PROSITE" id="PS50862"/>
    </source>
</evidence>
<dbReference type="SUPFAM" id="SSF55681">
    <property type="entry name" value="Class II aaRS and biotin synthetases"/>
    <property type="match status" value="1"/>
</dbReference>
<evidence type="ECO:0000313" key="9">
    <source>
        <dbReference type="EMBL" id="EFA85931.1"/>
    </source>
</evidence>
<dbReference type="STRING" id="670386.D3AYA4"/>
<keyword evidence="3 9" id="KW-0436">Ligase</keyword>
<dbReference type="InterPro" id="IPR006195">
    <property type="entry name" value="aa-tRNA-synth_II"/>
</dbReference>
<dbReference type="InterPro" id="IPR004522">
    <property type="entry name" value="Asn-tRNA-ligase"/>
</dbReference>
<keyword evidence="4" id="KW-0547">Nucleotide-binding</keyword>
<dbReference type="GO" id="GO:0003676">
    <property type="term" value="F:nucleic acid binding"/>
    <property type="evidence" value="ECO:0007669"/>
    <property type="project" value="InterPro"/>
</dbReference>